<proteinExistence type="predicted"/>
<sequence>MTLANGRKVGLVFAIESNTCAINVDEMEQQQSWRGIYTLPSCRHKAVNAKNALQWARALASDQPDGFHETNDPSTWNASTQASHHTHLYQHNFQAFNQQVRLSA</sequence>
<gene>
    <name evidence="1" type="ORF">HYFRA_00012941</name>
</gene>
<keyword evidence="2" id="KW-1185">Reference proteome</keyword>
<evidence type="ECO:0000313" key="2">
    <source>
        <dbReference type="Proteomes" id="UP000696280"/>
    </source>
</evidence>
<reference evidence="1" key="1">
    <citation type="submission" date="2021-07" db="EMBL/GenBank/DDBJ databases">
        <authorList>
            <person name="Durling M."/>
        </authorList>
    </citation>
    <scope>NUCLEOTIDE SEQUENCE</scope>
</reference>
<dbReference type="Proteomes" id="UP000696280">
    <property type="component" value="Unassembled WGS sequence"/>
</dbReference>
<comment type="caution">
    <text evidence="1">The sequence shown here is derived from an EMBL/GenBank/DDBJ whole genome shotgun (WGS) entry which is preliminary data.</text>
</comment>
<accession>A0A9N9L4I0</accession>
<organism evidence="1 2">
    <name type="scientific">Hymenoscyphus fraxineus</name>
    <dbReference type="NCBI Taxonomy" id="746836"/>
    <lineage>
        <taxon>Eukaryota</taxon>
        <taxon>Fungi</taxon>
        <taxon>Dikarya</taxon>
        <taxon>Ascomycota</taxon>
        <taxon>Pezizomycotina</taxon>
        <taxon>Leotiomycetes</taxon>
        <taxon>Helotiales</taxon>
        <taxon>Helotiaceae</taxon>
        <taxon>Hymenoscyphus</taxon>
    </lineage>
</organism>
<protein>
    <submittedName>
        <fullName evidence="1">Uncharacterized protein</fullName>
    </submittedName>
</protein>
<evidence type="ECO:0000313" key="1">
    <source>
        <dbReference type="EMBL" id="CAG8958944.1"/>
    </source>
</evidence>
<dbReference type="EMBL" id="CAJVRL010000086">
    <property type="protein sequence ID" value="CAG8958944.1"/>
    <property type="molecule type" value="Genomic_DNA"/>
</dbReference>
<name>A0A9N9L4I0_9HELO</name>
<dbReference type="AlphaFoldDB" id="A0A9N9L4I0"/>